<feature type="binding site" evidence="7">
    <location>
        <position position="205"/>
    </location>
    <ligand>
        <name>L-glutamate</name>
        <dbReference type="ChEBI" id="CHEBI:29985"/>
    </ligand>
</feature>
<feature type="binding site" evidence="7">
    <location>
        <position position="147"/>
    </location>
    <ligand>
        <name>Zn(2+)</name>
        <dbReference type="ChEBI" id="CHEBI:29105"/>
    </ligand>
</feature>
<evidence type="ECO:0000256" key="5">
    <source>
        <dbReference type="ARBA" id="ARBA00022840"/>
    </source>
</evidence>
<proteinExistence type="inferred from homology"/>
<dbReference type="NCBIfam" id="NF004314">
    <property type="entry name" value="PRK05710.1-3"/>
    <property type="match status" value="1"/>
</dbReference>
<dbReference type="Gene3D" id="3.40.50.620">
    <property type="entry name" value="HUPs"/>
    <property type="match status" value="1"/>
</dbReference>
<feature type="binding site" evidence="7">
    <location>
        <position position="71"/>
    </location>
    <ligand>
        <name>L-glutamate</name>
        <dbReference type="ChEBI" id="CHEBI:29985"/>
    </ligand>
</feature>
<dbReference type="GO" id="GO:0005829">
    <property type="term" value="C:cytosol"/>
    <property type="evidence" value="ECO:0007669"/>
    <property type="project" value="TreeGrafter"/>
</dbReference>
<keyword evidence="4 7" id="KW-0862">Zinc</keyword>
<dbReference type="NCBIfam" id="TIGR03838">
    <property type="entry name" value="queuosine_YadB"/>
    <property type="match status" value="1"/>
</dbReference>
<comment type="cofactor">
    <cofactor evidence="7">
        <name>Zn(2+)</name>
        <dbReference type="ChEBI" id="CHEBI:29105"/>
    </cofactor>
    <text evidence="7">Binds 1 zinc ion per subunit.</text>
</comment>
<feature type="binding site" evidence="7">
    <location>
        <begin position="35"/>
        <end position="39"/>
    </location>
    <ligand>
        <name>L-glutamate</name>
        <dbReference type="ChEBI" id="CHEBI:29985"/>
    </ligand>
</feature>
<keyword evidence="6 7" id="KW-0030">Aminoacyl-tRNA synthetase</keyword>
<evidence type="ECO:0000313" key="11">
    <source>
        <dbReference type="Proteomes" id="UP000198290"/>
    </source>
</evidence>
<dbReference type="KEGG" id="amah:DLM_2883"/>
<dbReference type="GO" id="GO:0008270">
    <property type="term" value="F:zinc ion binding"/>
    <property type="evidence" value="ECO:0007669"/>
    <property type="project" value="UniProtKB-UniRule"/>
</dbReference>
<dbReference type="EC" id="6.1.1.-" evidence="7"/>
<feature type="domain" description="Glutamyl/glutaminyl-tRNA synthetase class Ib catalytic" evidence="9">
    <location>
        <begin position="33"/>
        <end position="277"/>
    </location>
</feature>
<feature type="binding site" evidence="7">
    <location>
        <position position="151"/>
    </location>
    <ligand>
        <name>Zn(2+)</name>
        <dbReference type="ChEBI" id="CHEBI:29105"/>
    </ligand>
</feature>
<evidence type="ECO:0000313" key="10">
    <source>
        <dbReference type="EMBL" id="BBF86484.1"/>
    </source>
</evidence>
<evidence type="ECO:0000256" key="6">
    <source>
        <dbReference type="ARBA" id="ARBA00023146"/>
    </source>
</evidence>
<dbReference type="PANTHER" id="PTHR43311:SF1">
    <property type="entry name" value="GLUTAMYL-Q TRNA(ASP) SYNTHETASE"/>
    <property type="match status" value="1"/>
</dbReference>
<evidence type="ECO:0000256" key="7">
    <source>
        <dbReference type="HAMAP-Rule" id="MF_01428"/>
    </source>
</evidence>
<dbReference type="GO" id="GO:0004818">
    <property type="term" value="F:glutamate-tRNA ligase activity"/>
    <property type="evidence" value="ECO:0007669"/>
    <property type="project" value="TreeGrafter"/>
</dbReference>
<dbReference type="Pfam" id="PF00749">
    <property type="entry name" value="tRNA-synt_1c"/>
    <property type="match status" value="1"/>
</dbReference>
<evidence type="ECO:0000256" key="3">
    <source>
        <dbReference type="ARBA" id="ARBA00022741"/>
    </source>
</evidence>
<dbReference type="InterPro" id="IPR020058">
    <property type="entry name" value="Glu/Gln-tRNA-synth_Ib_cat-dom"/>
</dbReference>
<feature type="short sequence motif" description="'HIGH' region" evidence="7">
    <location>
        <begin position="38"/>
        <end position="48"/>
    </location>
</feature>
<keyword evidence="5 7" id="KW-0067">ATP-binding</keyword>
<dbReference type="GO" id="GO:0006424">
    <property type="term" value="P:glutamyl-tRNA aminoacylation"/>
    <property type="evidence" value="ECO:0007669"/>
    <property type="project" value="InterPro"/>
</dbReference>
<dbReference type="PRINTS" id="PR00987">
    <property type="entry name" value="TRNASYNTHGLU"/>
</dbReference>
<comment type="function">
    <text evidence="7">Catalyzes the tRNA-independent activation of glutamate in presence of ATP and the subsequent transfer of glutamate onto a tRNA(Asp). Glutamate is transferred on the 2-amino-5-(4,5-dihydroxy-2-cyclopenten-1-yl) moiety of the queuosine in the wobble position of the QUC anticodon.</text>
</comment>
<dbReference type="InterPro" id="IPR000924">
    <property type="entry name" value="Glu/Gln-tRNA-synth"/>
</dbReference>
<keyword evidence="1 7" id="KW-0436">Ligase</keyword>
<dbReference type="HAMAP" id="MF_01428">
    <property type="entry name" value="Glu_Q_tRNA_synth"/>
    <property type="match status" value="1"/>
</dbReference>
<feature type="binding site" evidence="7">
    <location>
        <position position="264"/>
    </location>
    <ligand>
        <name>ATP</name>
        <dbReference type="ChEBI" id="CHEBI:30616"/>
    </ligand>
</feature>
<dbReference type="AlphaFoldDB" id="A0A3G9GGI1"/>
<evidence type="ECO:0000256" key="8">
    <source>
        <dbReference type="RuleBase" id="RU363037"/>
    </source>
</evidence>
<protein>
    <recommendedName>
        <fullName evidence="7">Glutamyl-Q tRNA(Asp) synthetase</fullName>
        <shortName evidence="7">Glu-Q-RSs</shortName>
        <ecNumber evidence="7">6.1.1.-</ecNumber>
    </recommendedName>
</protein>
<dbReference type="Proteomes" id="UP000198290">
    <property type="component" value="Chromosome"/>
</dbReference>
<comment type="similarity">
    <text evidence="7">Belongs to the class-I aminoacyl-tRNA synthetase family. GluQ subfamily.</text>
</comment>
<dbReference type="FunFam" id="3.40.50.620:FF:000093">
    <property type="entry name" value="Glutamyl-Q tRNA(Asp) synthetase"/>
    <property type="match status" value="1"/>
</dbReference>
<evidence type="ECO:0000256" key="2">
    <source>
        <dbReference type="ARBA" id="ARBA00022723"/>
    </source>
</evidence>
<name>A0A3G9GGI1_9NEIS</name>
<dbReference type="GO" id="GO:0006400">
    <property type="term" value="P:tRNA modification"/>
    <property type="evidence" value="ECO:0007669"/>
    <property type="project" value="InterPro"/>
</dbReference>
<dbReference type="PANTHER" id="PTHR43311">
    <property type="entry name" value="GLUTAMATE--TRNA LIGASE"/>
    <property type="match status" value="1"/>
</dbReference>
<dbReference type="InterPro" id="IPR022380">
    <property type="entry name" value="Glu-Q_tRNA(Asp)_Synthase"/>
</dbReference>
<reference evidence="10 11" key="2">
    <citation type="journal article" date="2017" name="Genome Announc.">
        <title>Draft genome sequence of Aquitalea magnusonii strain H3, a plant growth-promoting bacterium of duckweed Lemna minor.</title>
        <authorList>
            <person name="Ishizawa H."/>
            <person name="Kuroda M."/>
            <person name="Ike M."/>
        </authorList>
    </citation>
    <scope>NUCLEOTIDE SEQUENCE [LARGE SCALE GENOMIC DNA]</scope>
    <source>
        <strain evidence="10 11">H3</strain>
    </source>
</reference>
<reference evidence="11" key="3">
    <citation type="journal article" date="2017" name="Plant Physiol. Biochem.">
        <title>Differential oxidative and antioxidative response of duckweed Lemna minor toward plant growth promoting/inhibiting bacteria.</title>
        <authorList>
            <person name="Ishizawa H."/>
            <person name="Kuroda M."/>
            <person name="Morikawa M."/>
            <person name="Ike M."/>
        </authorList>
    </citation>
    <scope>NUCLEOTIDE SEQUENCE [LARGE SCALE GENOMIC DNA]</scope>
    <source>
        <strain evidence="11">H3</strain>
    </source>
</reference>
<feature type="binding site" evidence="7">
    <location>
        <position position="223"/>
    </location>
    <ligand>
        <name>L-glutamate</name>
        <dbReference type="ChEBI" id="CHEBI:29985"/>
    </ligand>
</feature>
<feature type="binding site" evidence="7">
    <location>
        <position position="129"/>
    </location>
    <ligand>
        <name>Zn(2+)</name>
        <dbReference type="ChEBI" id="CHEBI:29105"/>
    </ligand>
</feature>
<dbReference type="InterPro" id="IPR049940">
    <property type="entry name" value="GluQ/Sye"/>
</dbReference>
<dbReference type="InterPro" id="IPR014729">
    <property type="entry name" value="Rossmann-like_a/b/a_fold"/>
</dbReference>
<dbReference type="GO" id="GO:0005524">
    <property type="term" value="F:ATP binding"/>
    <property type="evidence" value="ECO:0007669"/>
    <property type="project" value="UniProtKB-KW"/>
</dbReference>
<organism evidence="10 11">
    <name type="scientific">Aquitalea magnusonii</name>
    <dbReference type="NCBI Taxonomy" id="332411"/>
    <lineage>
        <taxon>Bacteria</taxon>
        <taxon>Pseudomonadati</taxon>
        <taxon>Pseudomonadota</taxon>
        <taxon>Betaproteobacteria</taxon>
        <taxon>Neisseriales</taxon>
        <taxon>Chromobacteriaceae</taxon>
        <taxon>Aquitalea</taxon>
    </lineage>
</organism>
<evidence type="ECO:0000259" key="9">
    <source>
        <dbReference type="Pfam" id="PF00749"/>
    </source>
</evidence>
<evidence type="ECO:0000256" key="4">
    <source>
        <dbReference type="ARBA" id="ARBA00022833"/>
    </source>
</evidence>
<gene>
    <name evidence="7" type="primary">gluQ</name>
    <name evidence="10" type="ORF">DLM_2883</name>
</gene>
<evidence type="ECO:0000256" key="1">
    <source>
        <dbReference type="ARBA" id="ARBA00022598"/>
    </source>
</evidence>
<dbReference type="STRING" id="332411.VI06_19340"/>
<keyword evidence="3 7" id="KW-0547">Nucleotide-binding</keyword>
<feature type="binding site" evidence="7">
    <location>
        <position position="127"/>
    </location>
    <ligand>
        <name>Zn(2+)</name>
        <dbReference type="ChEBI" id="CHEBI:29105"/>
    </ligand>
</feature>
<keyword evidence="8" id="KW-0648">Protein biosynthesis</keyword>
<accession>A0A3G9GGI1</accession>
<keyword evidence="2 7" id="KW-0479">Metal-binding</keyword>
<keyword evidence="11" id="KW-1185">Reference proteome</keyword>
<sequence length="321" mass="35856">MIYSDIIHQKSRRCFPIVMLIARTVAMPVIPYRGRFAPSPTGLLHAGSLMTAVGSYLEARCRGGEWWVRMEDLDPPREMPGAADDILRTLEAFGFEWDGEVVYQSQRHHLYQAALQQLIDSGHVYPCSCSRKEITSIARRGVDGHVYPGWCRDGCRKQREHHAWRLRVDDVPVSFADRLQGVYQQNLAHDIGDFVLLRADGFWAYQLAVVVDDAEQGMSDIVRGADLLVSTPRQIHIQRCLGLPTPGYCHLPLLVNAAGEKLSKQTLAPAIDRAAVAKELRLALCRLGHIPPAECQSAKELWQWACANWSLAAVPAGPCQL</sequence>
<dbReference type="SUPFAM" id="SSF52374">
    <property type="entry name" value="Nucleotidylyl transferase"/>
    <property type="match status" value="1"/>
</dbReference>
<reference evidence="11" key="1">
    <citation type="journal article" date="2017" name="Biotechnol. Biofuels">
        <title>Evaluation of environmental bacterial communities as a factor affecting the growth of duckweed Lemna minor.</title>
        <authorList>
            <person name="Ishizawa H."/>
            <person name="Kuroda M."/>
            <person name="Morikawa M."/>
            <person name="Ike M."/>
        </authorList>
    </citation>
    <scope>NUCLEOTIDE SEQUENCE [LARGE SCALE GENOMIC DNA]</scope>
    <source>
        <strain evidence="11">H3</strain>
    </source>
</reference>
<dbReference type="EMBL" id="AP018823">
    <property type="protein sequence ID" value="BBF86484.1"/>
    <property type="molecule type" value="Genomic_DNA"/>
</dbReference>
<feature type="short sequence motif" description="'KMSKS' region" evidence="7">
    <location>
        <begin position="261"/>
        <end position="265"/>
    </location>
</feature>